<dbReference type="GO" id="GO:0035925">
    <property type="term" value="F:mRNA 3'-UTR AU-rich region binding"/>
    <property type="evidence" value="ECO:0007669"/>
    <property type="project" value="TreeGrafter"/>
</dbReference>
<dbReference type="SUPFAM" id="SSF54211">
    <property type="entry name" value="Ribosomal protein S5 domain 2-like"/>
    <property type="match status" value="1"/>
</dbReference>
<dbReference type="InterPro" id="IPR001247">
    <property type="entry name" value="ExoRNase_PH_dom1"/>
</dbReference>
<dbReference type="GO" id="GO:0071038">
    <property type="term" value="P:TRAMP-dependent tRNA surveillance pathway"/>
    <property type="evidence" value="ECO:0007669"/>
    <property type="project" value="TreeGrafter"/>
</dbReference>
<feature type="domain" description="Exoribonuclease phosphorolytic" evidence="11">
    <location>
        <begin position="233"/>
        <end position="288"/>
    </location>
</feature>
<evidence type="ECO:0000256" key="3">
    <source>
        <dbReference type="ARBA" id="ARBA00006678"/>
    </source>
</evidence>
<dbReference type="Pfam" id="PF01138">
    <property type="entry name" value="RNase_PH"/>
    <property type="match status" value="1"/>
</dbReference>
<dbReference type="EMBL" id="JAFHKP010000032">
    <property type="protein sequence ID" value="KAG5471178.1"/>
    <property type="molecule type" value="Genomic_DNA"/>
</dbReference>
<sequence>MSLAPNTGSVELTAYSAQAARLLARGERIDKRAFDACRLPTIVREERFGGAAVTSEANSIPQSSVHSIMAGAHTGLDSKSLAAVMYTDACGTCIQCTVQGLLGPPRPDRPAAGRLTVHVEAPFVEHLIGGPATANHRSVQYMITSGSTDLPLRQLEGYIGTVLDGCFDLRQLSIYESEACWVLSVNVLLLSFDGGLRASSLHAVLTALHKLHLPRTRLPNGDVVEGRQVKLSCMPVACTFGFLAGAQVQLVADTTAIEEYVADGLITVAVSETGGLVSMHHTGRCPLLAQALTAAVQQWISASGAMRKALYG</sequence>
<dbReference type="OrthoDB" id="45882at2759"/>
<dbReference type="InterPro" id="IPR050590">
    <property type="entry name" value="Exosome_comp_Rrp42_subfam"/>
</dbReference>
<evidence type="ECO:0000259" key="11">
    <source>
        <dbReference type="Pfam" id="PF03725"/>
    </source>
</evidence>
<dbReference type="Pfam" id="PF03725">
    <property type="entry name" value="RNase_PH_C"/>
    <property type="match status" value="1"/>
</dbReference>
<keyword evidence="13" id="KW-1185">Reference proteome</keyword>
<evidence type="ECO:0000256" key="7">
    <source>
        <dbReference type="ARBA" id="ARBA00022884"/>
    </source>
</evidence>
<keyword evidence="8" id="KW-0539">Nucleus</keyword>
<organism evidence="12 13">
    <name type="scientific">Leishmania enriettii</name>
    <dbReference type="NCBI Taxonomy" id="5663"/>
    <lineage>
        <taxon>Eukaryota</taxon>
        <taxon>Discoba</taxon>
        <taxon>Euglenozoa</taxon>
        <taxon>Kinetoplastea</taxon>
        <taxon>Metakinetoplastina</taxon>
        <taxon>Trypanosomatida</taxon>
        <taxon>Trypanosomatidae</taxon>
        <taxon>Leishmaniinae</taxon>
        <taxon>Leishmania</taxon>
    </lineage>
</organism>
<dbReference type="KEGG" id="lenr:94169755"/>
<dbReference type="PANTHER" id="PTHR11097:SF9">
    <property type="entry name" value="EXOSOME COMPLEX COMPONENT RRP43"/>
    <property type="match status" value="1"/>
</dbReference>
<comment type="subcellular location">
    <subcellularLocation>
        <location evidence="1">Cytoplasm</location>
    </subcellularLocation>
    <subcellularLocation>
        <location evidence="2">Nucleus</location>
        <location evidence="2">Nucleolus</location>
    </subcellularLocation>
</comment>
<dbReference type="GO" id="GO:0005730">
    <property type="term" value="C:nucleolus"/>
    <property type="evidence" value="ECO:0007669"/>
    <property type="project" value="UniProtKB-SubCell"/>
</dbReference>
<dbReference type="InterPro" id="IPR020568">
    <property type="entry name" value="Ribosomal_Su5_D2-typ_SF"/>
</dbReference>
<evidence type="ECO:0000256" key="2">
    <source>
        <dbReference type="ARBA" id="ARBA00004604"/>
    </source>
</evidence>
<dbReference type="PANTHER" id="PTHR11097">
    <property type="entry name" value="EXOSOME COMPLEX EXONUCLEASE RIBOSOMAL RNA PROCESSING PROTEIN"/>
    <property type="match status" value="1"/>
</dbReference>
<dbReference type="SUPFAM" id="SSF55666">
    <property type="entry name" value="Ribonuclease PH domain 2-like"/>
    <property type="match status" value="1"/>
</dbReference>
<evidence type="ECO:0000256" key="6">
    <source>
        <dbReference type="ARBA" id="ARBA00022835"/>
    </source>
</evidence>
<name>A0A836H6X0_LEIEN</name>
<dbReference type="Proteomes" id="UP000674179">
    <property type="component" value="Chromosome 32"/>
</dbReference>
<evidence type="ECO:0000256" key="4">
    <source>
        <dbReference type="ARBA" id="ARBA00022490"/>
    </source>
</evidence>
<feature type="domain" description="Exoribonuclease phosphorolytic" evidence="10">
    <location>
        <begin position="91"/>
        <end position="214"/>
    </location>
</feature>
<dbReference type="RefSeq" id="XP_067690348.1">
    <property type="nucleotide sequence ID" value="XM_067834245.1"/>
</dbReference>
<keyword evidence="4" id="KW-0963">Cytoplasm</keyword>
<protein>
    <recommendedName>
        <fullName evidence="9">Ribosomal RNA-processing protein 43</fullName>
    </recommendedName>
</protein>
<reference evidence="12 13" key="1">
    <citation type="submission" date="2021-02" db="EMBL/GenBank/DDBJ databases">
        <title>Leishmania (Mundinia) enrietti genome sequencing and assembly.</title>
        <authorList>
            <person name="Almutairi H."/>
            <person name="Gatherer D."/>
        </authorList>
    </citation>
    <scope>NUCLEOTIDE SEQUENCE [LARGE SCALE GENOMIC DNA]</scope>
    <source>
        <strain evidence="12">CUR178</strain>
    </source>
</reference>
<dbReference type="GeneID" id="94169755"/>
<dbReference type="AlphaFoldDB" id="A0A836H6X0"/>
<keyword evidence="6" id="KW-0271">Exosome</keyword>
<comment type="similarity">
    <text evidence="3">Belongs to the RNase PH family.</text>
</comment>
<dbReference type="Gene3D" id="3.30.230.70">
    <property type="entry name" value="GHMP Kinase, N-terminal domain"/>
    <property type="match status" value="1"/>
</dbReference>
<keyword evidence="5" id="KW-0698">rRNA processing</keyword>
<dbReference type="GO" id="GO:0071035">
    <property type="term" value="P:nuclear polyadenylation-dependent rRNA catabolic process"/>
    <property type="evidence" value="ECO:0007669"/>
    <property type="project" value="TreeGrafter"/>
</dbReference>
<evidence type="ECO:0000256" key="1">
    <source>
        <dbReference type="ARBA" id="ARBA00004496"/>
    </source>
</evidence>
<dbReference type="GO" id="GO:0034476">
    <property type="term" value="P:U5 snRNA 3'-end processing"/>
    <property type="evidence" value="ECO:0007669"/>
    <property type="project" value="TreeGrafter"/>
</dbReference>
<evidence type="ECO:0000313" key="13">
    <source>
        <dbReference type="Proteomes" id="UP000674179"/>
    </source>
</evidence>
<evidence type="ECO:0000256" key="5">
    <source>
        <dbReference type="ARBA" id="ARBA00022552"/>
    </source>
</evidence>
<dbReference type="GO" id="GO:0000467">
    <property type="term" value="P:exonucleolytic trimming to generate mature 3'-end of 5.8S rRNA from tricistronic rRNA transcript (SSU-rRNA, 5.8S rRNA, LSU-rRNA)"/>
    <property type="evidence" value="ECO:0007669"/>
    <property type="project" value="TreeGrafter"/>
</dbReference>
<evidence type="ECO:0000256" key="8">
    <source>
        <dbReference type="ARBA" id="ARBA00023242"/>
    </source>
</evidence>
<dbReference type="GO" id="GO:0034475">
    <property type="term" value="P:U4 snRNA 3'-end processing"/>
    <property type="evidence" value="ECO:0007669"/>
    <property type="project" value="TreeGrafter"/>
</dbReference>
<proteinExistence type="inferred from homology"/>
<evidence type="ECO:0000313" key="12">
    <source>
        <dbReference type="EMBL" id="KAG5471178.1"/>
    </source>
</evidence>
<dbReference type="GO" id="GO:0000176">
    <property type="term" value="C:nuclear exosome (RNase complex)"/>
    <property type="evidence" value="ECO:0007669"/>
    <property type="project" value="TreeGrafter"/>
</dbReference>
<accession>A0A836H6X0</accession>
<evidence type="ECO:0000256" key="9">
    <source>
        <dbReference type="ARBA" id="ARBA00030617"/>
    </source>
</evidence>
<dbReference type="GO" id="GO:0016075">
    <property type="term" value="P:rRNA catabolic process"/>
    <property type="evidence" value="ECO:0007669"/>
    <property type="project" value="TreeGrafter"/>
</dbReference>
<evidence type="ECO:0000259" key="10">
    <source>
        <dbReference type="Pfam" id="PF01138"/>
    </source>
</evidence>
<dbReference type="InterPro" id="IPR036345">
    <property type="entry name" value="ExoRNase_PH_dom2_sf"/>
</dbReference>
<dbReference type="GO" id="GO:0034473">
    <property type="term" value="P:U1 snRNA 3'-end processing"/>
    <property type="evidence" value="ECO:0007669"/>
    <property type="project" value="TreeGrafter"/>
</dbReference>
<keyword evidence="7" id="KW-0694">RNA-binding</keyword>
<dbReference type="GO" id="GO:0071028">
    <property type="term" value="P:nuclear mRNA surveillance"/>
    <property type="evidence" value="ECO:0007669"/>
    <property type="project" value="TreeGrafter"/>
</dbReference>
<dbReference type="GO" id="GO:0000177">
    <property type="term" value="C:cytoplasmic exosome (RNase complex)"/>
    <property type="evidence" value="ECO:0007669"/>
    <property type="project" value="TreeGrafter"/>
</dbReference>
<dbReference type="InterPro" id="IPR027408">
    <property type="entry name" value="PNPase/RNase_PH_dom_sf"/>
</dbReference>
<gene>
    <name evidence="12" type="ORF">CUR178_02489</name>
</gene>
<comment type="caution">
    <text evidence="12">The sequence shown here is derived from an EMBL/GenBank/DDBJ whole genome shotgun (WGS) entry which is preliminary data.</text>
</comment>
<dbReference type="InterPro" id="IPR015847">
    <property type="entry name" value="ExoRNase_PH_dom2"/>
</dbReference>